<dbReference type="PROSITE" id="PS50118">
    <property type="entry name" value="HMG_BOX_2"/>
    <property type="match status" value="1"/>
</dbReference>
<feature type="domain" description="HMG box" evidence="3">
    <location>
        <begin position="112"/>
        <end position="203"/>
    </location>
</feature>
<dbReference type="InterPro" id="IPR050342">
    <property type="entry name" value="HMGB"/>
</dbReference>
<gene>
    <name evidence="4" type="ORF">Mgra_00000794</name>
</gene>
<dbReference type="SMART" id="SM00398">
    <property type="entry name" value="HMG"/>
    <property type="match status" value="2"/>
</dbReference>
<dbReference type="SUPFAM" id="SSF47095">
    <property type="entry name" value="HMG-box"/>
    <property type="match status" value="2"/>
</dbReference>
<keyword evidence="1 2" id="KW-0238">DNA-binding</keyword>
<accession>A0A8T0A1C6</accession>
<dbReference type="Pfam" id="PF09011">
    <property type="entry name" value="HMG_box_2"/>
    <property type="match status" value="2"/>
</dbReference>
<evidence type="ECO:0000313" key="5">
    <source>
        <dbReference type="Proteomes" id="UP000605970"/>
    </source>
</evidence>
<proteinExistence type="predicted"/>
<protein>
    <recommendedName>
        <fullName evidence="3">HMG box domain-containing protein</fullName>
    </recommendedName>
</protein>
<reference evidence="4" key="1">
    <citation type="journal article" date="2020" name="Ecol. Evol.">
        <title>Genome structure and content of the rice root-knot nematode (Meloidogyne graminicola).</title>
        <authorList>
            <person name="Phan N.T."/>
            <person name="Danchin E.G.J."/>
            <person name="Klopp C."/>
            <person name="Perfus-Barbeoch L."/>
            <person name="Kozlowski D.K."/>
            <person name="Koutsovoulos G.D."/>
            <person name="Lopez-Roques C."/>
            <person name="Bouchez O."/>
            <person name="Zahm M."/>
            <person name="Besnard G."/>
            <person name="Bellafiore S."/>
        </authorList>
    </citation>
    <scope>NUCLEOTIDE SEQUENCE</scope>
    <source>
        <strain evidence="4">VN-18</strain>
    </source>
</reference>
<dbReference type="GO" id="GO:0005634">
    <property type="term" value="C:nucleus"/>
    <property type="evidence" value="ECO:0007669"/>
    <property type="project" value="UniProtKB-UniRule"/>
</dbReference>
<dbReference type="GO" id="GO:0003677">
    <property type="term" value="F:DNA binding"/>
    <property type="evidence" value="ECO:0007669"/>
    <property type="project" value="UniProtKB-UniRule"/>
</dbReference>
<organism evidence="4 5">
    <name type="scientific">Meloidogyne graminicola</name>
    <dbReference type="NCBI Taxonomy" id="189291"/>
    <lineage>
        <taxon>Eukaryota</taxon>
        <taxon>Metazoa</taxon>
        <taxon>Ecdysozoa</taxon>
        <taxon>Nematoda</taxon>
        <taxon>Chromadorea</taxon>
        <taxon>Rhabditida</taxon>
        <taxon>Tylenchina</taxon>
        <taxon>Tylenchomorpha</taxon>
        <taxon>Tylenchoidea</taxon>
        <taxon>Meloidogynidae</taxon>
        <taxon>Meloidogyninae</taxon>
        <taxon>Meloidogyne</taxon>
    </lineage>
</organism>
<evidence type="ECO:0000313" key="4">
    <source>
        <dbReference type="EMBL" id="KAF7639874.1"/>
    </source>
</evidence>
<evidence type="ECO:0000259" key="3">
    <source>
        <dbReference type="PROSITE" id="PS50118"/>
    </source>
</evidence>
<dbReference type="EMBL" id="JABEBT010000003">
    <property type="protein sequence ID" value="KAF7639874.1"/>
    <property type="molecule type" value="Genomic_DNA"/>
</dbReference>
<dbReference type="InterPro" id="IPR036910">
    <property type="entry name" value="HMG_box_dom_sf"/>
</dbReference>
<keyword evidence="2" id="KW-0539">Nucleus</keyword>
<feature type="DNA-binding region" description="HMG box" evidence="2">
    <location>
        <begin position="112"/>
        <end position="203"/>
    </location>
</feature>
<comment type="caution">
    <text evidence="4">The sequence shown here is derived from an EMBL/GenBank/DDBJ whole genome shotgun (WGS) entry which is preliminary data.</text>
</comment>
<sequence>MSFINKLFASNFSTSCTFGINPFTIYIKETFKEGGIKASEFVKQASASWKKMSDSEKEPYISKAKSYNEKKKVELLNISKEEKEKLVNEKYLRSISKLNREIRKFNDETNKPKHPMTSYILFFQDKMEKDGKPKGKEEVIKFAKNVGEMWKTISDDEKKVKINEYNNLKLNFNFLLIVIWVAIYLNKAEELKNNYLKELDVWKNVNAEKIDMWNEKKSHLKASKLIEIKGKKGKKNTISI</sequence>
<dbReference type="AlphaFoldDB" id="A0A8T0A1C6"/>
<keyword evidence="5" id="KW-1185">Reference proteome</keyword>
<dbReference type="PANTHER" id="PTHR48112">
    <property type="entry name" value="HIGH MOBILITY GROUP PROTEIN DSP1"/>
    <property type="match status" value="1"/>
</dbReference>
<evidence type="ECO:0000256" key="1">
    <source>
        <dbReference type="ARBA" id="ARBA00023125"/>
    </source>
</evidence>
<dbReference type="Gene3D" id="1.10.30.10">
    <property type="entry name" value="High mobility group box domain"/>
    <property type="match status" value="2"/>
</dbReference>
<dbReference type="Proteomes" id="UP000605970">
    <property type="component" value="Unassembled WGS sequence"/>
</dbReference>
<dbReference type="OrthoDB" id="1919336at2759"/>
<dbReference type="InterPro" id="IPR009071">
    <property type="entry name" value="HMG_box_dom"/>
</dbReference>
<dbReference type="CDD" id="cd00084">
    <property type="entry name" value="HMG-box_SF"/>
    <property type="match status" value="2"/>
</dbReference>
<name>A0A8T0A1C6_9BILA</name>
<evidence type="ECO:0000256" key="2">
    <source>
        <dbReference type="PROSITE-ProRule" id="PRU00267"/>
    </source>
</evidence>